<dbReference type="AlphaFoldDB" id="A0AAV3XV56"/>
<accession>A0AAV3XV56</accession>
<keyword evidence="2" id="KW-1185">Reference proteome</keyword>
<proteinExistence type="predicted"/>
<protein>
    <submittedName>
        <fullName evidence="1">Uncharacterized protein</fullName>
    </submittedName>
</protein>
<gene>
    <name evidence="1" type="ORF">PoB_000078000</name>
</gene>
<evidence type="ECO:0000313" key="1">
    <source>
        <dbReference type="EMBL" id="GFN74274.1"/>
    </source>
</evidence>
<dbReference type="EMBL" id="BLXT01000074">
    <property type="protein sequence ID" value="GFN74274.1"/>
    <property type="molecule type" value="Genomic_DNA"/>
</dbReference>
<organism evidence="1 2">
    <name type="scientific">Plakobranchus ocellatus</name>
    <dbReference type="NCBI Taxonomy" id="259542"/>
    <lineage>
        <taxon>Eukaryota</taxon>
        <taxon>Metazoa</taxon>
        <taxon>Spiralia</taxon>
        <taxon>Lophotrochozoa</taxon>
        <taxon>Mollusca</taxon>
        <taxon>Gastropoda</taxon>
        <taxon>Heterobranchia</taxon>
        <taxon>Euthyneura</taxon>
        <taxon>Panpulmonata</taxon>
        <taxon>Sacoglossa</taxon>
        <taxon>Placobranchoidea</taxon>
        <taxon>Plakobranchidae</taxon>
        <taxon>Plakobranchus</taxon>
    </lineage>
</organism>
<comment type="caution">
    <text evidence="1">The sequence shown here is derived from an EMBL/GenBank/DDBJ whole genome shotgun (WGS) entry which is preliminary data.</text>
</comment>
<sequence>MGLLATEPLTLFDVGKVWRMERNSQPKYCYNDLRPADHTYRTKQIRLSDRPAVNQLYCGVSTQFGLCQVGRGVFRNGQRGCKVEVLSTYSGDLSIREGCFDLAIALADE</sequence>
<evidence type="ECO:0000313" key="2">
    <source>
        <dbReference type="Proteomes" id="UP000735302"/>
    </source>
</evidence>
<reference evidence="1 2" key="1">
    <citation type="journal article" date="2021" name="Elife">
        <title>Chloroplast acquisition without the gene transfer in kleptoplastic sea slugs, Plakobranchus ocellatus.</title>
        <authorList>
            <person name="Maeda T."/>
            <person name="Takahashi S."/>
            <person name="Yoshida T."/>
            <person name="Shimamura S."/>
            <person name="Takaki Y."/>
            <person name="Nagai Y."/>
            <person name="Toyoda A."/>
            <person name="Suzuki Y."/>
            <person name="Arimoto A."/>
            <person name="Ishii H."/>
            <person name="Satoh N."/>
            <person name="Nishiyama T."/>
            <person name="Hasebe M."/>
            <person name="Maruyama T."/>
            <person name="Minagawa J."/>
            <person name="Obokata J."/>
            <person name="Shigenobu S."/>
        </authorList>
    </citation>
    <scope>NUCLEOTIDE SEQUENCE [LARGE SCALE GENOMIC DNA]</scope>
</reference>
<dbReference type="Proteomes" id="UP000735302">
    <property type="component" value="Unassembled WGS sequence"/>
</dbReference>
<name>A0AAV3XV56_9GAST</name>